<dbReference type="CDD" id="cd07723">
    <property type="entry name" value="hydroxyacylglutathione_hydrolase_MBL-fold"/>
    <property type="match status" value="1"/>
</dbReference>
<dbReference type="Pfam" id="PF16123">
    <property type="entry name" value="HAGH_C"/>
    <property type="match status" value="1"/>
</dbReference>
<dbReference type="EC" id="3.1.2.6" evidence="7"/>
<comment type="similarity">
    <text evidence="3 7">Belongs to the metallo-beta-lactamase superfamily. Glyoxalase II family.</text>
</comment>
<dbReference type="HAMAP" id="MF_01374">
    <property type="entry name" value="Glyoxalase_2"/>
    <property type="match status" value="1"/>
</dbReference>
<comment type="subunit">
    <text evidence="7">Monomer.</text>
</comment>
<accession>A0ABP8HRD3</accession>
<evidence type="ECO:0000256" key="4">
    <source>
        <dbReference type="ARBA" id="ARBA00022723"/>
    </source>
</evidence>
<dbReference type="InterPro" id="IPR050110">
    <property type="entry name" value="Glyoxalase_II_hydrolase"/>
</dbReference>
<dbReference type="PIRSF" id="PIRSF005457">
    <property type="entry name" value="Glx"/>
    <property type="match status" value="1"/>
</dbReference>
<evidence type="ECO:0000256" key="6">
    <source>
        <dbReference type="ARBA" id="ARBA00022833"/>
    </source>
</evidence>
<sequence>MKVIPLSAFSDNYIWVIHSSNSNAVTVVDPGDASPVIDYIEANQLSLETILITHHHNDHIGGVETLKNRYQCQVFVPKRDNQSFSDRDLVEGDKVSVLNDEYQFRVIEVPGHTMGHIAFYGHGALFCGDTLFKAGCGRMFEGTPPVFHESLQKLADLPAETKVYCAHEYTLANLKFAQSVEPDNPAITKEIEYSQSLRDKNQPTLPSTIGQELEFNPFLRCHKRSVQETATEAAKEKTFSDPVRTFATIRRLKDNF</sequence>
<dbReference type="Proteomes" id="UP001501294">
    <property type="component" value="Unassembled WGS sequence"/>
</dbReference>
<feature type="binding site" evidence="7">
    <location>
        <position position="129"/>
    </location>
    <ligand>
        <name>Zn(2+)</name>
        <dbReference type="ChEBI" id="CHEBI:29105"/>
        <label>1</label>
    </ligand>
</feature>
<comment type="caution">
    <text evidence="9">The sequence shown here is derived from an EMBL/GenBank/DDBJ whole genome shotgun (WGS) entry which is preliminary data.</text>
</comment>
<dbReference type="NCBIfam" id="TIGR03413">
    <property type="entry name" value="GSH_gloB"/>
    <property type="match status" value="1"/>
</dbReference>
<keyword evidence="10" id="KW-1185">Reference proteome</keyword>
<comment type="cofactor">
    <cofactor evidence="7">
        <name>Zn(2+)</name>
        <dbReference type="ChEBI" id="CHEBI:29105"/>
    </cofactor>
    <text evidence="7">Binds 2 Zn(2+) ions per subunit.</text>
</comment>
<feature type="binding site" evidence="7">
    <location>
        <position position="112"/>
    </location>
    <ligand>
        <name>Zn(2+)</name>
        <dbReference type="ChEBI" id="CHEBI:29105"/>
        <label>1</label>
    </ligand>
</feature>
<feature type="domain" description="Metallo-beta-lactamase" evidence="8">
    <location>
        <begin position="11"/>
        <end position="167"/>
    </location>
</feature>
<feature type="binding site" evidence="7">
    <location>
        <position position="56"/>
    </location>
    <ligand>
        <name>Zn(2+)</name>
        <dbReference type="ChEBI" id="CHEBI:29105"/>
        <label>1</label>
    </ligand>
</feature>
<dbReference type="InterPro" id="IPR001279">
    <property type="entry name" value="Metallo-B-lactamas"/>
</dbReference>
<evidence type="ECO:0000256" key="2">
    <source>
        <dbReference type="ARBA" id="ARBA00004963"/>
    </source>
</evidence>
<dbReference type="RefSeq" id="WP_223577506.1">
    <property type="nucleotide sequence ID" value="NZ_BAABFU010000001.1"/>
</dbReference>
<dbReference type="Pfam" id="PF00753">
    <property type="entry name" value="Lactamase_B"/>
    <property type="match status" value="1"/>
</dbReference>
<keyword evidence="4 7" id="KW-0479">Metal-binding</keyword>
<gene>
    <name evidence="7 9" type="primary">gloB</name>
    <name evidence="9" type="ORF">GCM10023150_01530</name>
</gene>
<dbReference type="InterPro" id="IPR036866">
    <property type="entry name" value="RibonucZ/Hydroxyglut_hydro"/>
</dbReference>
<evidence type="ECO:0000256" key="7">
    <source>
        <dbReference type="HAMAP-Rule" id="MF_01374"/>
    </source>
</evidence>
<reference evidence="10" key="1">
    <citation type="journal article" date="2019" name="Int. J. Syst. Evol. Microbiol.">
        <title>The Global Catalogue of Microorganisms (GCM) 10K type strain sequencing project: providing services to taxonomists for standard genome sequencing and annotation.</title>
        <authorList>
            <consortium name="The Broad Institute Genomics Platform"/>
            <consortium name="The Broad Institute Genome Sequencing Center for Infectious Disease"/>
            <person name="Wu L."/>
            <person name="Ma J."/>
        </authorList>
    </citation>
    <scope>NUCLEOTIDE SEQUENCE [LARGE SCALE GENOMIC DNA]</scope>
    <source>
        <strain evidence="10">JCM 17727</strain>
    </source>
</reference>
<dbReference type="SUPFAM" id="SSF56281">
    <property type="entry name" value="Metallo-hydrolase/oxidoreductase"/>
    <property type="match status" value="1"/>
</dbReference>
<dbReference type="InterPro" id="IPR035680">
    <property type="entry name" value="Clx_II_MBL"/>
</dbReference>
<keyword evidence="6 7" id="KW-0862">Zinc</keyword>
<dbReference type="GO" id="GO:0016787">
    <property type="term" value="F:hydrolase activity"/>
    <property type="evidence" value="ECO:0007669"/>
    <property type="project" value="UniProtKB-KW"/>
</dbReference>
<feature type="binding site" evidence="7">
    <location>
        <position position="58"/>
    </location>
    <ligand>
        <name>Zn(2+)</name>
        <dbReference type="ChEBI" id="CHEBI:29105"/>
        <label>2</label>
    </ligand>
</feature>
<evidence type="ECO:0000256" key="1">
    <source>
        <dbReference type="ARBA" id="ARBA00001623"/>
    </source>
</evidence>
<dbReference type="EMBL" id="BAABFU010000001">
    <property type="protein sequence ID" value="GAA4343153.1"/>
    <property type="molecule type" value="Genomic_DNA"/>
</dbReference>
<comment type="pathway">
    <text evidence="2 7">Secondary metabolite metabolism; methylglyoxal degradation; (R)-lactate from methylglyoxal: step 2/2.</text>
</comment>
<evidence type="ECO:0000256" key="3">
    <source>
        <dbReference type="ARBA" id="ARBA00006759"/>
    </source>
</evidence>
<feature type="binding site" evidence="7">
    <location>
        <position position="59"/>
    </location>
    <ligand>
        <name>Zn(2+)</name>
        <dbReference type="ChEBI" id="CHEBI:29105"/>
        <label>2</label>
    </ligand>
</feature>
<protein>
    <recommendedName>
        <fullName evidence="7">Hydroxyacylglutathione hydrolase</fullName>
        <ecNumber evidence="7">3.1.2.6</ecNumber>
    </recommendedName>
    <alternativeName>
        <fullName evidence="7">Glyoxalase II</fullName>
        <shortName evidence="7">Glx II</shortName>
    </alternativeName>
</protein>
<evidence type="ECO:0000313" key="9">
    <source>
        <dbReference type="EMBL" id="GAA4343153.1"/>
    </source>
</evidence>
<dbReference type="Gene3D" id="3.60.15.10">
    <property type="entry name" value="Ribonuclease Z/Hydroxyacylglutathione hydrolase-like"/>
    <property type="match status" value="1"/>
</dbReference>
<dbReference type="SMART" id="SM00849">
    <property type="entry name" value="Lactamase_B"/>
    <property type="match status" value="1"/>
</dbReference>
<dbReference type="PANTHER" id="PTHR43705:SF1">
    <property type="entry name" value="HYDROXYACYLGLUTATHIONE HYDROLASE GLOB"/>
    <property type="match status" value="1"/>
</dbReference>
<proteinExistence type="inferred from homology"/>
<comment type="function">
    <text evidence="7">Thiolesterase that catalyzes the hydrolysis of S-D-lactoyl-glutathione to form glutathione and D-lactic acid.</text>
</comment>
<keyword evidence="5 7" id="KW-0378">Hydrolase</keyword>
<feature type="binding site" evidence="7">
    <location>
        <position position="54"/>
    </location>
    <ligand>
        <name>Zn(2+)</name>
        <dbReference type="ChEBI" id="CHEBI:29105"/>
        <label>1</label>
    </ligand>
</feature>
<evidence type="ECO:0000313" key="10">
    <source>
        <dbReference type="Proteomes" id="UP001501294"/>
    </source>
</evidence>
<feature type="binding site" evidence="7">
    <location>
        <position position="129"/>
    </location>
    <ligand>
        <name>Zn(2+)</name>
        <dbReference type="ChEBI" id="CHEBI:29105"/>
        <label>2</label>
    </ligand>
</feature>
<comment type="catalytic activity">
    <reaction evidence="1 7">
        <text>an S-(2-hydroxyacyl)glutathione + H2O = a 2-hydroxy carboxylate + glutathione + H(+)</text>
        <dbReference type="Rhea" id="RHEA:21864"/>
        <dbReference type="ChEBI" id="CHEBI:15377"/>
        <dbReference type="ChEBI" id="CHEBI:15378"/>
        <dbReference type="ChEBI" id="CHEBI:57925"/>
        <dbReference type="ChEBI" id="CHEBI:58896"/>
        <dbReference type="ChEBI" id="CHEBI:71261"/>
        <dbReference type="EC" id="3.1.2.6"/>
    </reaction>
</comment>
<dbReference type="InterPro" id="IPR017782">
    <property type="entry name" value="Hydroxyacylglutathione_Hdrlase"/>
</dbReference>
<dbReference type="InterPro" id="IPR032282">
    <property type="entry name" value="HAGH_C"/>
</dbReference>
<dbReference type="PANTHER" id="PTHR43705">
    <property type="entry name" value="HYDROXYACYLGLUTATHIONE HYDROLASE"/>
    <property type="match status" value="1"/>
</dbReference>
<name>A0ABP8HRD3_9GAMM</name>
<feature type="binding site" evidence="7">
    <location>
        <position position="167"/>
    </location>
    <ligand>
        <name>Zn(2+)</name>
        <dbReference type="ChEBI" id="CHEBI:29105"/>
        <label>2</label>
    </ligand>
</feature>
<organism evidence="9 10">
    <name type="scientific">Kangiella taiwanensis</name>
    <dbReference type="NCBI Taxonomy" id="1079179"/>
    <lineage>
        <taxon>Bacteria</taxon>
        <taxon>Pseudomonadati</taxon>
        <taxon>Pseudomonadota</taxon>
        <taxon>Gammaproteobacteria</taxon>
        <taxon>Kangiellales</taxon>
        <taxon>Kangiellaceae</taxon>
        <taxon>Kangiella</taxon>
    </lineage>
</organism>
<evidence type="ECO:0000256" key="5">
    <source>
        <dbReference type="ARBA" id="ARBA00022801"/>
    </source>
</evidence>
<evidence type="ECO:0000259" key="8">
    <source>
        <dbReference type="SMART" id="SM00849"/>
    </source>
</evidence>